<dbReference type="SUPFAM" id="SSF50998">
    <property type="entry name" value="Quinoprotein alcohol dehydrogenase-like"/>
    <property type="match status" value="1"/>
</dbReference>
<dbReference type="Proteomes" id="UP001239462">
    <property type="component" value="Unassembled WGS sequence"/>
</dbReference>
<sequence length="448" mass="48186">MRLTRFLSFSTAALSAATLCCVATLQAAPPASWPQWRGPNQDGVAPAGTYPAEWAEDAGVRWKQPVEGRGGSTPVIAGDLAFLTSGIDGNNSLLAFQLNEGGKVAWKTEFGEDTKGKHKKGSGSNPSPVTDGEFVFAYYRSGDLGCARLNGEQVWHINLQERYGDDTLWWDLGSSPTLIDNLIVIAVMQSPEKKDGSAANRTGDASYLVAFNRKTGEEAWKVSRELGAPSEAAQSYTTPIAVEDQGLIAVMGADHLTIHSAKDGHELGRVGGFNPGQDQYFRSISSPVVAGDIVVCPYARGETITACKISDVIAGKGRDSIVWERDDLGSDVPTPAIEDGRVYVAGDKKRRGIITALDLKTGKTIWEYELDKSRIDFSSSPLVAQDHLYITAENGTTFVVGPLSGTEPRLVSTNPVGDDAQFTVSSMVPYNGTALLQRTRNMLYLFGK</sequence>
<accession>A0ABT7PLB7</accession>
<dbReference type="InterPro" id="IPR002372">
    <property type="entry name" value="PQQ_rpt_dom"/>
</dbReference>
<organism evidence="3 4">
    <name type="scientific">Roseiconus lacunae</name>
    <dbReference type="NCBI Taxonomy" id="2605694"/>
    <lineage>
        <taxon>Bacteria</taxon>
        <taxon>Pseudomonadati</taxon>
        <taxon>Planctomycetota</taxon>
        <taxon>Planctomycetia</taxon>
        <taxon>Pirellulales</taxon>
        <taxon>Pirellulaceae</taxon>
        <taxon>Roseiconus</taxon>
    </lineage>
</organism>
<keyword evidence="1" id="KW-0732">Signal</keyword>
<dbReference type="InterPro" id="IPR015943">
    <property type="entry name" value="WD40/YVTN_repeat-like_dom_sf"/>
</dbReference>
<comment type="caution">
    <text evidence="3">The sequence shown here is derived from an EMBL/GenBank/DDBJ whole genome shotgun (WGS) entry which is preliminary data.</text>
</comment>
<dbReference type="RefSeq" id="WP_289164581.1">
    <property type="nucleotide sequence ID" value="NZ_JASZZN010000012.1"/>
</dbReference>
<proteinExistence type="predicted"/>
<evidence type="ECO:0000313" key="3">
    <source>
        <dbReference type="EMBL" id="MDM4017066.1"/>
    </source>
</evidence>
<keyword evidence="4" id="KW-1185">Reference proteome</keyword>
<feature type="chain" id="PRO_5046981307" evidence="1">
    <location>
        <begin position="28"/>
        <end position="448"/>
    </location>
</feature>
<dbReference type="PANTHER" id="PTHR34512:SF30">
    <property type="entry name" value="OUTER MEMBRANE PROTEIN ASSEMBLY FACTOR BAMB"/>
    <property type="match status" value="1"/>
</dbReference>
<feature type="domain" description="Pyrrolo-quinoline quinone repeat" evidence="2">
    <location>
        <begin position="206"/>
        <end position="409"/>
    </location>
</feature>
<dbReference type="Pfam" id="PF13360">
    <property type="entry name" value="PQQ_2"/>
    <property type="match status" value="2"/>
</dbReference>
<dbReference type="Gene3D" id="2.130.10.10">
    <property type="entry name" value="YVTN repeat-like/Quinoprotein amine dehydrogenase"/>
    <property type="match status" value="2"/>
</dbReference>
<protein>
    <submittedName>
        <fullName evidence="3">PQQ-binding-like beta-propeller repeat protein</fullName>
    </submittedName>
</protein>
<feature type="signal peptide" evidence="1">
    <location>
        <begin position="1"/>
        <end position="27"/>
    </location>
</feature>
<name>A0ABT7PLB7_9BACT</name>
<feature type="domain" description="Pyrrolo-quinoline quinone repeat" evidence="2">
    <location>
        <begin position="55"/>
        <end position="184"/>
    </location>
</feature>
<dbReference type="PANTHER" id="PTHR34512">
    <property type="entry name" value="CELL SURFACE PROTEIN"/>
    <property type="match status" value="1"/>
</dbReference>
<dbReference type="EMBL" id="JASZZN010000012">
    <property type="protein sequence ID" value="MDM4017066.1"/>
    <property type="molecule type" value="Genomic_DNA"/>
</dbReference>
<evidence type="ECO:0000256" key="1">
    <source>
        <dbReference type="SAM" id="SignalP"/>
    </source>
</evidence>
<dbReference type="InterPro" id="IPR018391">
    <property type="entry name" value="PQQ_b-propeller_rpt"/>
</dbReference>
<gene>
    <name evidence="3" type="ORF">QTN89_16585</name>
</gene>
<dbReference type="SMART" id="SM00564">
    <property type="entry name" value="PQQ"/>
    <property type="match status" value="3"/>
</dbReference>
<dbReference type="InterPro" id="IPR011047">
    <property type="entry name" value="Quinoprotein_ADH-like_sf"/>
</dbReference>
<reference evidence="3 4" key="1">
    <citation type="submission" date="2023-06" db="EMBL/GenBank/DDBJ databases">
        <title>Roseiconus lacunae JC819 isolated from Gulf of Mannar region, Tamil Nadu.</title>
        <authorList>
            <person name="Pk S."/>
            <person name="Ch S."/>
            <person name="Ch V.R."/>
        </authorList>
    </citation>
    <scope>NUCLEOTIDE SEQUENCE [LARGE SCALE GENOMIC DNA]</scope>
    <source>
        <strain evidence="3 4">JC819</strain>
    </source>
</reference>
<evidence type="ECO:0000259" key="2">
    <source>
        <dbReference type="Pfam" id="PF13360"/>
    </source>
</evidence>
<evidence type="ECO:0000313" key="4">
    <source>
        <dbReference type="Proteomes" id="UP001239462"/>
    </source>
</evidence>